<evidence type="ECO:0000313" key="5">
    <source>
        <dbReference type="EMBL" id="KAA9160488.1"/>
    </source>
</evidence>
<feature type="transmembrane region" description="Helical" evidence="4">
    <location>
        <begin position="72"/>
        <end position="95"/>
    </location>
</feature>
<evidence type="ECO:0000256" key="4">
    <source>
        <dbReference type="SAM" id="Phobius"/>
    </source>
</evidence>
<dbReference type="Proteomes" id="UP000319769">
    <property type="component" value="Unassembled WGS sequence"/>
</dbReference>
<keyword evidence="6" id="KW-1185">Reference proteome</keyword>
<gene>
    <name evidence="5" type="ORF">FPZ12_016770</name>
</gene>
<sequence>MTGKDEVSTVTTTEVAEAEEAEQEEVEAENAQSEEDTAEPEDAPRKTSRVKVVASALLRPPRAVWRFGLRRPVGAVTAMVVVVAVLAAGVGWLAWQRGDQQAVEAARTQAVDAAREGVVAALSYDYHSIDSDVAKARGSLTGSFLDDYTKLMNGTVIQVAKSQETVTKAAIADAAVVSAGTDEVQVLLFVNQTTTGKQLSGPKLDGSRVQTTLENIDGKWLISALQPV</sequence>
<evidence type="ECO:0008006" key="7">
    <source>
        <dbReference type="Google" id="ProtNLM"/>
    </source>
</evidence>
<reference evidence="5" key="1">
    <citation type="submission" date="2019-09" db="EMBL/GenBank/DDBJ databases">
        <authorList>
            <person name="Teo W.F.A."/>
            <person name="Duangmal K."/>
        </authorList>
    </citation>
    <scope>NUCLEOTIDE SEQUENCE [LARGE SCALE GENOMIC DNA]</scope>
    <source>
        <strain evidence="5">K81G1</strain>
    </source>
</reference>
<dbReference type="GO" id="GO:0016020">
    <property type="term" value="C:membrane"/>
    <property type="evidence" value="ECO:0007669"/>
    <property type="project" value="UniProtKB-SubCell"/>
</dbReference>
<keyword evidence="4" id="KW-1133">Transmembrane helix</keyword>
<dbReference type="RefSeq" id="WP_144754713.1">
    <property type="nucleotide sequence ID" value="NZ_VMNW02000021.1"/>
</dbReference>
<organism evidence="5 6">
    <name type="scientific">Amycolatopsis acidicola</name>
    <dbReference type="NCBI Taxonomy" id="2596893"/>
    <lineage>
        <taxon>Bacteria</taxon>
        <taxon>Bacillati</taxon>
        <taxon>Actinomycetota</taxon>
        <taxon>Actinomycetes</taxon>
        <taxon>Pseudonocardiales</taxon>
        <taxon>Pseudonocardiaceae</taxon>
        <taxon>Amycolatopsis</taxon>
    </lineage>
</organism>
<feature type="region of interest" description="Disordered" evidence="3">
    <location>
        <begin position="1"/>
        <end position="49"/>
    </location>
</feature>
<evidence type="ECO:0000256" key="1">
    <source>
        <dbReference type="ARBA" id="ARBA00004370"/>
    </source>
</evidence>
<dbReference type="AlphaFoldDB" id="A0A5N0V536"/>
<dbReference type="EMBL" id="VMNW02000021">
    <property type="protein sequence ID" value="KAA9160488.1"/>
    <property type="molecule type" value="Genomic_DNA"/>
</dbReference>
<evidence type="ECO:0000313" key="6">
    <source>
        <dbReference type="Proteomes" id="UP000319769"/>
    </source>
</evidence>
<accession>A0A5N0V536</accession>
<evidence type="ECO:0000256" key="3">
    <source>
        <dbReference type="SAM" id="MobiDB-lite"/>
    </source>
</evidence>
<dbReference type="PANTHER" id="PTHR37042">
    <property type="entry name" value="OUTER MEMBRANE PROTEIN RV1973"/>
    <property type="match status" value="1"/>
</dbReference>
<keyword evidence="4" id="KW-0812">Transmembrane</keyword>
<dbReference type="OrthoDB" id="3536396at2"/>
<feature type="compositionally biased region" description="Acidic residues" evidence="3">
    <location>
        <begin position="16"/>
        <end position="41"/>
    </location>
</feature>
<protein>
    <recommendedName>
        <fullName evidence="7">Mce-associated membrane protein</fullName>
    </recommendedName>
</protein>
<evidence type="ECO:0000256" key="2">
    <source>
        <dbReference type="ARBA" id="ARBA00023136"/>
    </source>
</evidence>
<dbReference type="PANTHER" id="PTHR37042:SF4">
    <property type="entry name" value="OUTER MEMBRANE PROTEIN RV1973"/>
    <property type="match status" value="1"/>
</dbReference>
<comment type="caution">
    <text evidence="5">The sequence shown here is derived from an EMBL/GenBank/DDBJ whole genome shotgun (WGS) entry which is preliminary data.</text>
</comment>
<comment type="subcellular location">
    <subcellularLocation>
        <location evidence="1">Membrane</location>
    </subcellularLocation>
</comment>
<proteinExistence type="predicted"/>
<keyword evidence="2 4" id="KW-0472">Membrane</keyword>
<name>A0A5N0V536_9PSEU</name>